<dbReference type="RefSeq" id="WP_173830499.1">
    <property type="nucleotide sequence ID" value="NZ_JAAITQ010000146.1"/>
</dbReference>
<dbReference type="Gene3D" id="3.90.350.10">
    <property type="entry name" value="Transposase Inhibitor Protein From Tn5, Chain A, domain 1"/>
    <property type="match status" value="1"/>
</dbReference>
<feature type="non-terminal residue" evidence="2">
    <location>
        <position position="1"/>
    </location>
</feature>
<evidence type="ECO:0000259" key="1">
    <source>
        <dbReference type="Pfam" id="PF01609"/>
    </source>
</evidence>
<comment type="caution">
    <text evidence="2">The sequence shown here is derived from an EMBL/GenBank/DDBJ whole genome shotgun (WGS) entry which is preliminary data.</text>
</comment>
<dbReference type="InterPro" id="IPR002559">
    <property type="entry name" value="Transposase_11"/>
</dbReference>
<keyword evidence="3" id="KW-1185">Reference proteome</keyword>
<feature type="domain" description="Transposase IS4-like" evidence="1">
    <location>
        <begin position="32"/>
        <end position="91"/>
    </location>
</feature>
<evidence type="ECO:0000313" key="2">
    <source>
        <dbReference type="EMBL" id="NSE18225.1"/>
    </source>
</evidence>
<reference evidence="2 3" key="1">
    <citation type="journal article" date="2020" name="Cell Host Microbe">
        <title>Functional and Genomic Variation between Human-Derived Isolates of Lachnospiraceae Reveals Inter- and Intra-Species Diversity.</title>
        <authorList>
            <person name="Sorbara M.T."/>
            <person name="Littmann E.R."/>
            <person name="Fontana E."/>
            <person name="Moody T.U."/>
            <person name="Kohout C.E."/>
            <person name="Gjonbalaj M."/>
            <person name="Eaton V."/>
            <person name="Seok R."/>
            <person name="Leiner I.M."/>
            <person name="Pamer E.G."/>
        </authorList>
    </citation>
    <scope>NUCLEOTIDE SEQUENCE [LARGE SCALE GENOMIC DNA]</scope>
    <source>
        <strain evidence="2 3">MSK.14.54</strain>
    </source>
</reference>
<protein>
    <submittedName>
        <fullName evidence="2">Transposase</fullName>
    </submittedName>
</protein>
<gene>
    <name evidence="2" type="ORF">G5B05_18055</name>
</gene>
<organism evidence="2 3">
    <name type="scientific">Fusicatenibacter saccharivorans</name>
    <dbReference type="NCBI Taxonomy" id="1150298"/>
    <lineage>
        <taxon>Bacteria</taxon>
        <taxon>Bacillati</taxon>
        <taxon>Bacillota</taxon>
        <taxon>Clostridia</taxon>
        <taxon>Lachnospirales</taxon>
        <taxon>Lachnospiraceae</taxon>
        <taxon>Fusicatenibacter</taxon>
    </lineage>
</organism>
<dbReference type="SUPFAM" id="SSF53098">
    <property type="entry name" value="Ribonuclease H-like"/>
    <property type="match status" value="1"/>
</dbReference>
<dbReference type="Pfam" id="PF01609">
    <property type="entry name" value="DDE_Tnp_1"/>
    <property type="match status" value="1"/>
</dbReference>
<dbReference type="InterPro" id="IPR012337">
    <property type="entry name" value="RNaseH-like_sf"/>
</dbReference>
<dbReference type="EMBL" id="JAAITQ010000146">
    <property type="protein sequence ID" value="NSE18225.1"/>
    <property type="molecule type" value="Genomic_DNA"/>
</dbReference>
<proteinExistence type="predicted"/>
<dbReference type="Proteomes" id="UP000768180">
    <property type="component" value="Unassembled WGS sequence"/>
</dbReference>
<accession>A0ABX2GIL0</accession>
<evidence type="ECO:0000313" key="3">
    <source>
        <dbReference type="Proteomes" id="UP000768180"/>
    </source>
</evidence>
<name>A0ABX2GIL0_9FIRM</name>
<sequence length="140" mass="16305">YRYEGELNGIPNAAVILSYPKDGFGNPKALRVFLSTNAELSTQEILDTYTKRWPIELFFRQSKSKLALDSYQIRSRQGIQRYWLIMSLVHYLCCMHSGNYCTFEEGYASLKQQLKQEQFANLYRLIKSSASFEEAFKFVG</sequence>